<reference evidence="9" key="3">
    <citation type="submission" date="2015-02" db="UniProtKB">
        <authorList>
            <consortium name="EnsemblProtists"/>
        </authorList>
    </citation>
    <scope>IDENTIFICATION</scope>
    <source>
        <strain evidence="9">DAOM BR144</strain>
    </source>
</reference>
<keyword evidence="4 8" id="KW-0812">Transmembrane</keyword>
<evidence type="ECO:0000256" key="3">
    <source>
        <dbReference type="ARBA" id="ARBA00022448"/>
    </source>
</evidence>
<proteinExistence type="inferred from homology"/>
<evidence type="ECO:0000256" key="2">
    <source>
        <dbReference type="ARBA" id="ARBA00006595"/>
    </source>
</evidence>
<dbReference type="STRING" id="431595.K3WGJ9"/>
<keyword evidence="3" id="KW-0813">Transport</keyword>
<reference evidence="10" key="2">
    <citation type="submission" date="2010-04" db="EMBL/GenBank/DDBJ databases">
        <authorList>
            <person name="Buell R."/>
            <person name="Hamilton J."/>
            <person name="Hostetler J."/>
        </authorList>
    </citation>
    <scope>NUCLEOTIDE SEQUENCE [LARGE SCALE GENOMIC DNA]</scope>
    <source>
        <strain evidence="10">DAOM:BR144</strain>
    </source>
</reference>
<comment type="similarity">
    <text evidence="2">Belongs to the SLC43A transporter (TC 2.A.1.44) family.</text>
</comment>
<evidence type="ECO:0000313" key="9">
    <source>
        <dbReference type="EnsemblProtists" id="PYU1_T004090"/>
    </source>
</evidence>
<reference evidence="10" key="1">
    <citation type="journal article" date="2010" name="Genome Biol.">
        <title>Genome sequence of the necrotrophic plant pathogen Pythium ultimum reveals original pathogenicity mechanisms and effector repertoire.</title>
        <authorList>
            <person name="Levesque C.A."/>
            <person name="Brouwer H."/>
            <person name="Cano L."/>
            <person name="Hamilton J.P."/>
            <person name="Holt C."/>
            <person name="Huitema E."/>
            <person name="Raffaele S."/>
            <person name="Robideau G.P."/>
            <person name="Thines M."/>
            <person name="Win J."/>
            <person name="Zerillo M.M."/>
            <person name="Beakes G.W."/>
            <person name="Boore J.L."/>
            <person name="Busam D."/>
            <person name="Dumas B."/>
            <person name="Ferriera S."/>
            <person name="Fuerstenberg S.I."/>
            <person name="Gachon C.M."/>
            <person name="Gaulin E."/>
            <person name="Govers F."/>
            <person name="Grenville-Briggs L."/>
            <person name="Horner N."/>
            <person name="Hostetler J."/>
            <person name="Jiang R.H."/>
            <person name="Johnson J."/>
            <person name="Krajaejun T."/>
            <person name="Lin H."/>
            <person name="Meijer H.J."/>
            <person name="Moore B."/>
            <person name="Morris P."/>
            <person name="Phuntmart V."/>
            <person name="Puiu D."/>
            <person name="Shetty J."/>
            <person name="Stajich J.E."/>
            <person name="Tripathy S."/>
            <person name="Wawra S."/>
            <person name="van West P."/>
            <person name="Whitty B.R."/>
            <person name="Coutinho P.M."/>
            <person name="Henrissat B."/>
            <person name="Martin F."/>
            <person name="Thomas P.D."/>
            <person name="Tyler B.M."/>
            <person name="De Vries R.P."/>
            <person name="Kamoun S."/>
            <person name="Yandell M."/>
            <person name="Tisserat N."/>
            <person name="Buell C.R."/>
        </authorList>
    </citation>
    <scope>NUCLEOTIDE SEQUENCE</scope>
    <source>
        <strain evidence="10">DAOM:BR144</strain>
    </source>
</reference>
<evidence type="ECO:0000256" key="1">
    <source>
        <dbReference type="ARBA" id="ARBA00004141"/>
    </source>
</evidence>
<feature type="transmembrane region" description="Helical" evidence="8">
    <location>
        <begin position="63"/>
        <end position="83"/>
    </location>
</feature>
<keyword evidence="7 8" id="KW-0472">Membrane</keyword>
<dbReference type="eggNOG" id="ENOG502QRYG">
    <property type="taxonomic scope" value="Eukaryota"/>
</dbReference>
<evidence type="ECO:0000313" key="10">
    <source>
        <dbReference type="Proteomes" id="UP000019132"/>
    </source>
</evidence>
<evidence type="ECO:0000256" key="6">
    <source>
        <dbReference type="ARBA" id="ARBA00022989"/>
    </source>
</evidence>
<protein>
    <recommendedName>
        <fullName evidence="11">Major facilitator superfamily associated domain-containing protein</fullName>
    </recommendedName>
</protein>
<evidence type="ECO:0008006" key="11">
    <source>
        <dbReference type="Google" id="ProtNLM"/>
    </source>
</evidence>
<dbReference type="HOGENOM" id="CLU_872843_0_0_1"/>
<name>K3WGJ9_GLOUD</name>
<dbReference type="InterPro" id="IPR052599">
    <property type="entry name" value="SLC43A_AATransporter"/>
</dbReference>
<keyword evidence="6 8" id="KW-1133">Transmembrane helix</keyword>
<dbReference type="InterPro" id="IPR036259">
    <property type="entry name" value="MFS_trans_sf"/>
</dbReference>
<feature type="transmembrane region" description="Helical" evidence="8">
    <location>
        <begin position="255"/>
        <end position="278"/>
    </location>
</feature>
<accession>K3WGJ9</accession>
<dbReference type="Proteomes" id="UP000019132">
    <property type="component" value="Unassembled WGS sequence"/>
</dbReference>
<evidence type="ECO:0000256" key="7">
    <source>
        <dbReference type="ARBA" id="ARBA00023136"/>
    </source>
</evidence>
<evidence type="ECO:0000256" key="5">
    <source>
        <dbReference type="ARBA" id="ARBA00022970"/>
    </source>
</evidence>
<keyword evidence="10" id="KW-1185">Reference proteome</keyword>
<dbReference type="PANTHER" id="PTHR20772:SF2">
    <property type="entry name" value="PROTEIN FMP42"/>
    <property type="match status" value="1"/>
</dbReference>
<dbReference type="AlphaFoldDB" id="K3WGJ9"/>
<dbReference type="EMBL" id="GL376567">
    <property type="status" value="NOT_ANNOTATED_CDS"/>
    <property type="molecule type" value="Genomic_DNA"/>
</dbReference>
<organism evidence="9 10">
    <name type="scientific">Globisporangium ultimum (strain ATCC 200006 / CBS 805.95 / DAOM BR144)</name>
    <name type="common">Pythium ultimum</name>
    <dbReference type="NCBI Taxonomy" id="431595"/>
    <lineage>
        <taxon>Eukaryota</taxon>
        <taxon>Sar</taxon>
        <taxon>Stramenopiles</taxon>
        <taxon>Oomycota</taxon>
        <taxon>Peronosporomycetes</taxon>
        <taxon>Pythiales</taxon>
        <taxon>Pythiaceae</taxon>
        <taxon>Globisporangium</taxon>
    </lineage>
</organism>
<feature type="transmembrane region" description="Helical" evidence="8">
    <location>
        <begin position="31"/>
        <end position="51"/>
    </location>
</feature>
<dbReference type="SUPFAM" id="SSF103473">
    <property type="entry name" value="MFS general substrate transporter"/>
    <property type="match status" value="1"/>
</dbReference>
<comment type="subcellular location">
    <subcellularLocation>
        <location evidence="1">Membrane</location>
        <topology evidence="1">Multi-pass membrane protein</topology>
    </subcellularLocation>
</comment>
<dbReference type="GO" id="GO:0006865">
    <property type="term" value="P:amino acid transport"/>
    <property type="evidence" value="ECO:0007669"/>
    <property type="project" value="UniProtKB-KW"/>
</dbReference>
<dbReference type="GO" id="GO:0016020">
    <property type="term" value="C:membrane"/>
    <property type="evidence" value="ECO:0007669"/>
    <property type="project" value="UniProtKB-SubCell"/>
</dbReference>
<feature type="transmembrane region" description="Helical" evidence="8">
    <location>
        <begin position="290"/>
        <end position="312"/>
    </location>
</feature>
<dbReference type="InParanoid" id="K3WGJ9"/>
<feature type="transmembrane region" description="Helical" evidence="8">
    <location>
        <begin position="229"/>
        <end position="249"/>
    </location>
</feature>
<dbReference type="PANTHER" id="PTHR20772">
    <property type="entry name" value="PROTEIN FMP42"/>
    <property type="match status" value="1"/>
</dbReference>
<sequence>MHTLLAVGGIMTLMASFPASFLTTKYQTVALAAANCLFDGSSVVFLGLYSIKSHFSASRQHLLCALTVVATALYAVLIALWHVSEHAPGKNGTTKDEARLTASSSCSEAHQVSNKSEPNDVPDVVDCETASSRHSLHPQKSDARPDKFVDVPIRKHIRTFEFFFIVVFAAVQELRAMVYIGTTNILLENYGDEQHDHLYTTIYSIVLPLIFVFVPAMDHVVEKRGLTTALRSINVLGLGYNLLALVPNLNVQCVTFFLFTGFRVFLCTVLSVFTAKIFGFQNMGTLMGLIYTIGAVMNLLEYPAVLLSNAYFSGELYVV</sequence>
<dbReference type="VEuPathDB" id="FungiDB:PYU1_G004080"/>
<evidence type="ECO:0000256" key="4">
    <source>
        <dbReference type="ARBA" id="ARBA00022692"/>
    </source>
</evidence>
<dbReference type="EnsemblProtists" id="PYU1_T004090">
    <property type="protein sequence ID" value="PYU1_T004090"/>
    <property type="gene ID" value="PYU1_G004080"/>
</dbReference>
<keyword evidence="5" id="KW-0029">Amino-acid transport</keyword>
<feature type="transmembrane region" description="Helical" evidence="8">
    <location>
        <begin position="197"/>
        <end position="217"/>
    </location>
</feature>
<evidence type="ECO:0000256" key="8">
    <source>
        <dbReference type="SAM" id="Phobius"/>
    </source>
</evidence>